<dbReference type="AlphaFoldDB" id="A0A317L720"/>
<dbReference type="InterPro" id="IPR009057">
    <property type="entry name" value="Homeodomain-like_sf"/>
</dbReference>
<feature type="DNA-binding region" description="H-T-H motif" evidence="3">
    <location>
        <begin position="29"/>
        <end position="48"/>
    </location>
</feature>
<dbReference type="PROSITE" id="PS50977">
    <property type="entry name" value="HTH_TETR_2"/>
    <property type="match status" value="1"/>
</dbReference>
<dbReference type="PANTHER" id="PTHR43479:SF22">
    <property type="entry name" value="TRANSCRIPTIONAL REGULATOR, TETR FAMILY"/>
    <property type="match status" value="1"/>
</dbReference>
<keyword evidence="6" id="KW-1185">Reference proteome</keyword>
<protein>
    <recommendedName>
        <fullName evidence="4">HTH tetR-type domain-containing protein</fullName>
    </recommendedName>
</protein>
<feature type="domain" description="HTH tetR-type" evidence="4">
    <location>
        <begin position="6"/>
        <end position="66"/>
    </location>
</feature>
<dbReference type="Proteomes" id="UP000245624">
    <property type="component" value="Unassembled WGS sequence"/>
</dbReference>
<dbReference type="InterPro" id="IPR050624">
    <property type="entry name" value="HTH-type_Tx_Regulator"/>
</dbReference>
<evidence type="ECO:0000256" key="2">
    <source>
        <dbReference type="ARBA" id="ARBA00023125"/>
    </source>
</evidence>
<dbReference type="PANTHER" id="PTHR43479">
    <property type="entry name" value="ACREF/ENVCD OPERON REPRESSOR-RELATED"/>
    <property type="match status" value="1"/>
</dbReference>
<dbReference type="EMBL" id="QGTD01000005">
    <property type="protein sequence ID" value="PWU69559.1"/>
    <property type="molecule type" value="Genomic_DNA"/>
</dbReference>
<dbReference type="RefSeq" id="WP_109983778.1">
    <property type="nucleotide sequence ID" value="NZ_QGTD01000005.1"/>
</dbReference>
<dbReference type="SUPFAM" id="SSF46689">
    <property type="entry name" value="Homeodomain-like"/>
    <property type="match status" value="1"/>
</dbReference>
<dbReference type="OrthoDB" id="9812993at2"/>
<reference evidence="5 6" key="1">
    <citation type="submission" date="2018-05" db="EMBL/GenBank/DDBJ databases">
        <title>Genomic analysis of Gracilibacillus dipsosauri DD1 reveals novel features of a salt-tolerant amylase.</title>
        <authorList>
            <person name="Deutch C.E."/>
            <person name="Yang S."/>
        </authorList>
    </citation>
    <scope>NUCLEOTIDE SEQUENCE [LARGE SCALE GENOMIC DNA]</scope>
    <source>
        <strain evidence="5 6">DD1</strain>
    </source>
</reference>
<evidence type="ECO:0000313" key="6">
    <source>
        <dbReference type="Proteomes" id="UP000245624"/>
    </source>
</evidence>
<evidence type="ECO:0000256" key="3">
    <source>
        <dbReference type="PROSITE-ProRule" id="PRU00335"/>
    </source>
</evidence>
<dbReference type="PRINTS" id="PR00455">
    <property type="entry name" value="HTHTETR"/>
</dbReference>
<proteinExistence type="predicted"/>
<organism evidence="5 6">
    <name type="scientific">Gracilibacillus dipsosauri</name>
    <dbReference type="NCBI Taxonomy" id="178340"/>
    <lineage>
        <taxon>Bacteria</taxon>
        <taxon>Bacillati</taxon>
        <taxon>Bacillota</taxon>
        <taxon>Bacilli</taxon>
        <taxon>Bacillales</taxon>
        <taxon>Bacillaceae</taxon>
        <taxon>Gracilibacillus</taxon>
    </lineage>
</organism>
<gene>
    <name evidence="5" type="ORF">DLJ74_06205</name>
</gene>
<keyword evidence="2 3" id="KW-0238">DNA-binding</keyword>
<evidence type="ECO:0000313" key="5">
    <source>
        <dbReference type="EMBL" id="PWU69559.1"/>
    </source>
</evidence>
<evidence type="ECO:0000259" key="4">
    <source>
        <dbReference type="PROSITE" id="PS50977"/>
    </source>
</evidence>
<accession>A0A317L720</accession>
<sequence>MRRKDVDKEKHILITARKLFSTKNYHRISMQEVADVCGVSKGSLYVYFKSKEDLLLNILQHYFQSIEDEIAQVELDATLTTTEKFRKELEIKIKHYMNHHEFYRLQSRDLFELASNKISPYLHQQNIAQIKWTEQYLLRIYGDKIQPFVSDGAFLLMGMIRQYIELIYWKHFPLDVHKIVHKLFTQIDYILKGMLANNDEPLINENLWSLYLQENVEEKEHPLHLIKQLKQELNSLAISSEKRAEAIETLAIMEQELISMQPRSVILRGMLHNLGDITEIEATRLKLEENLQLEKRAK</sequence>
<dbReference type="Pfam" id="PF00440">
    <property type="entry name" value="TetR_N"/>
    <property type="match status" value="1"/>
</dbReference>
<comment type="caution">
    <text evidence="5">The sequence shown here is derived from an EMBL/GenBank/DDBJ whole genome shotgun (WGS) entry which is preliminary data.</text>
</comment>
<dbReference type="GO" id="GO:0003677">
    <property type="term" value="F:DNA binding"/>
    <property type="evidence" value="ECO:0007669"/>
    <property type="project" value="UniProtKB-UniRule"/>
</dbReference>
<dbReference type="InterPro" id="IPR001647">
    <property type="entry name" value="HTH_TetR"/>
</dbReference>
<keyword evidence="1" id="KW-0678">Repressor</keyword>
<dbReference type="Gene3D" id="1.10.357.10">
    <property type="entry name" value="Tetracycline Repressor, domain 2"/>
    <property type="match status" value="1"/>
</dbReference>
<evidence type="ECO:0000256" key="1">
    <source>
        <dbReference type="ARBA" id="ARBA00022491"/>
    </source>
</evidence>
<name>A0A317L720_9BACI</name>